<geneLocation type="mitochondrion" evidence="27"/>
<evidence type="ECO:0000256" key="11">
    <source>
        <dbReference type="ARBA" id="ARBA00022660"/>
    </source>
</evidence>
<evidence type="ECO:0000256" key="25">
    <source>
        <dbReference type="SAM" id="Phobius"/>
    </source>
</evidence>
<keyword evidence="11 24" id="KW-0679">Respiratory chain</keyword>
<evidence type="ECO:0000256" key="19">
    <source>
        <dbReference type="ARBA" id="ARBA00023004"/>
    </source>
</evidence>
<comment type="pathway">
    <text evidence="4 24">Energy metabolism; oxidative phosphorylation.</text>
</comment>
<feature type="transmembrane region" description="Helical" evidence="25">
    <location>
        <begin position="379"/>
        <end position="400"/>
    </location>
</feature>
<evidence type="ECO:0000256" key="23">
    <source>
        <dbReference type="ARBA" id="ARBA00049512"/>
    </source>
</evidence>
<dbReference type="InterPro" id="IPR000883">
    <property type="entry name" value="Cyt_C_Oxase_1"/>
</dbReference>
<evidence type="ECO:0000256" key="5">
    <source>
        <dbReference type="ARBA" id="ARBA00009578"/>
    </source>
</evidence>
<evidence type="ECO:0000256" key="22">
    <source>
        <dbReference type="ARBA" id="ARBA00023136"/>
    </source>
</evidence>
<evidence type="ECO:0000259" key="26">
    <source>
        <dbReference type="PROSITE" id="PS50855"/>
    </source>
</evidence>
<feature type="transmembrane region" description="Helical" evidence="25">
    <location>
        <begin position="146"/>
        <end position="171"/>
    </location>
</feature>
<dbReference type="GO" id="GO:0015990">
    <property type="term" value="P:electron transport coupled proton transport"/>
    <property type="evidence" value="ECO:0007669"/>
    <property type="project" value="TreeGrafter"/>
</dbReference>
<keyword evidence="9 24" id="KW-0813">Transport</keyword>
<gene>
    <name evidence="27" type="primary">COX1</name>
</gene>
<evidence type="ECO:0000256" key="8">
    <source>
        <dbReference type="ARBA" id="ARBA00015947"/>
    </source>
</evidence>
<dbReference type="PROSITE" id="PS00077">
    <property type="entry name" value="COX1_CUB"/>
    <property type="match status" value="1"/>
</dbReference>
<comment type="function">
    <text evidence="24">Component of the cytochrome c oxidase, the last enzyme in the mitochondrial electron transport chain which drives oxidative phosphorylation. The respiratory chain contains 3 multisubunit complexes succinate dehydrogenase (complex II, CII), ubiquinol-cytochrome c oxidoreductase (cytochrome b-c1 complex, complex III, CIII) and cytochrome c oxidase (complex IV, CIV), that cooperate to transfer electrons derived from NADH and succinate to molecular oxygen, creating an electrochemical gradient over the inner membrane that drives transmembrane transport and the ATP synthase. Cytochrome c oxidase is the component of the respiratory chain that catalyzes the reduction of oxygen to water. Electrons originating from reduced cytochrome c in the intermembrane space (IMS) are transferred via the dinuclear copper A center (CU(A)) of subunit 2 and heme A of subunit 1 to the active site in subunit 1, a binuclear center (BNC) formed by heme A3 and copper B (CU(B)). The BNC reduces molecular oxygen to 2 water molecules using 4 electrons from cytochrome c in the IMS and 4 protons from the mitochondrial matrix.</text>
</comment>
<evidence type="ECO:0000256" key="6">
    <source>
        <dbReference type="ARBA" id="ARBA00011164"/>
    </source>
</evidence>
<evidence type="ECO:0000313" key="27">
    <source>
        <dbReference type="EMBL" id="ASM82593.1"/>
    </source>
</evidence>
<dbReference type="GO" id="GO:0006123">
    <property type="term" value="P:mitochondrial electron transport, cytochrome c to oxygen"/>
    <property type="evidence" value="ECO:0007669"/>
    <property type="project" value="TreeGrafter"/>
</dbReference>
<dbReference type="AlphaFoldDB" id="A0A678PAG7"/>
<reference evidence="27" key="1">
    <citation type="submission" date="2016-04" db="EMBL/GenBank/DDBJ databases">
        <title>The partial mitochondrial genomes of Agnetina aequalis.</title>
        <authorList>
            <person name="Song F."/>
            <person name="Liu Y.Q."/>
            <person name="Jiang P."/>
            <person name="Li H."/>
            <person name="Cai W.Z."/>
        </authorList>
    </citation>
    <scope>NUCLEOTIDE SEQUENCE</scope>
</reference>
<dbReference type="InterPro" id="IPR033944">
    <property type="entry name" value="Cyt_c_oxase_su1_dom"/>
</dbReference>
<dbReference type="UniPathway" id="UPA00705"/>
<feature type="transmembrane region" description="Helical" evidence="25">
    <location>
        <begin position="183"/>
        <end position="210"/>
    </location>
</feature>
<feature type="transmembrane region" description="Helical" evidence="25">
    <location>
        <begin position="271"/>
        <end position="291"/>
    </location>
</feature>
<evidence type="ECO:0000256" key="20">
    <source>
        <dbReference type="ARBA" id="ARBA00023008"/>
    </source>
</evidence>
<evidence type="ECO:0000256" key="1">
    <source>
        <dbReference type="ARBA" id="ARBA00001935"/>
    </source>
</evidence>
<comment type="subunit">
    <text evidence="6">Component of the cytochrome c oxidase (complex IV, CIV), a multisubunit enzyme composed of a catalytic core of 3 subunits and several supernumerary subunits. The complex exists as a monomer or a dimer and forms supercomplexes (SCs) in the inner mitochondrial membrane with ubiquinol-cytochrome c oxidoreductase (cytochrome b-c1 complex, complex III, CIII).</text>
</comment>
<comment type="subcellular location">
    <subcellularLocation>
        <location evidence="3 24">Mitochondrion inner membrane</location>
        <topology evidence="3 24">Multi-pass membrane protein</topology>
    </subcellularLocation>
</comment>
<feature type="transmembrane region" description="Helical" evidence="25">
    <location>
        <begin position="450"/>
        <end position="473"/>
    </location>
</feature>
<keyword evidence="19 24" id="KW-0408">Iron</keyword>
<name>A0A678PAG7_9NEOP</name>
<keyword evidence="10 24" id="KW-0349">Heme</keyword>
<evidence type="ECO:0000256" key="14">
    <source>
        <dbReference type="ARBA" id="ARBA00022792"/>
    </source>
</evidence>
<dbReference type="GO" id="GO:0004129">
    <property type="term" value="F:cytochrome-c oxidase activity"/>
    <property type="evidence" value="ECO:0007669"/>
    <property type="project" value="UniProtKB-EC"/>
</dbReference>
<keyword evidence="14 24" id="KW-0999">Mitochondrion inner membrane</keyword>
<feature type="transmembrane region" description="Helical" evidence="25">
    <location>
        <begin position="18"/>
        <end position="37"/>
    </location>
</feature>
<protein>
    <recommendedName>
        <fullName evidence="8 24">Cytochrome c oxidase subunit 1</fullName>
        <ecNumber evidence="7 24">7.1.1.9</ecNumber>
    </recommendedName>
</protein>
<comment type="cofactor">
    <cofactor evidence="1">
        <name>Cu cation</name>
        <dbReference type="ChEBI" id="CHEBI:23378"/>
    </cofactor>
</comment>
<dbReference type="InterPro" id="IPR023616">
    <property type="entry name" value="Cyt_c_oxase-like_su1_dom"/>
</dbReference>
<keyword evidence="20 24" id="KW-0186">Copper</keyword>
<dbReference type="PANTHER" id="PTHR10422">
    <property type="entry name" value="CYTOCHROME C OXIDASE SUBUNIT 1"/>
    <property type="match status" value="1"/>
</dbReference>
<evidence type="ECO:0000256" key="12">
    <source>
        <dbReference type="ARBA" id="ARBA00022692"/>
    </source>
</evidence>
<dbReference type="PROSITE" id="PS50855">
    <property type="entry name" value="COX1"/>
    <property type="match status" value="1"/>
</dbReference>
<evidence type="ECO:0000256" key="3">
    <source>
        <dbReference type="ARBA" id="ARBA00004448"/>
    </source>
</evidence>
<dbReference type="GO" id="GO:0020037">
    <property type="term" value="F:heme binding"/>
    <property type="evidence" value="ECO:0007669"/>
    <property type="project" value="InterPro"/>
</dbReference>
<organism evidence="27">
    <name type="scientific">Agnetina aequalis</name>
    <dbReference type="NCBI Taxonomy" id="2021290"/>
    <lineage>
        <taxon>Eukaryota</taxon>
        <taxon>Metazoa</taxon>
        <taxon>Ecdysozoa</taxon>
        <taxon>Arthropoda</taxon>
        <taxon>Hexapoda</taxon>
        <taxon>Insecta</taxon>
        <taxon>Pterygota</taxon>
        <taxon>Neoptera</taxon>
        <taxon>Polyneoptera</taxon>
        <taxon>Plecoptera</taxon>
        <taxon>Perloidea</taxon>
        <taxon>Perlidae</taxon>
        <taxon>Agnetina</taxon>
    </lineage>
</organism>
<comment type="cofactor">
    <cofactor evidence="2">
        <name>heme</name>
        <dbReference type="ChEBI" id="CHEBI:30413"/>
    </cofactor>
</comment>
<feature type="transmembrane region" description="Helical" evidence="25">
    <location>
        <begin position="412"/>
        <end position="430"/>
    </location>
</feature>
<keyword evidence="17 24" id="KW-0249">Electron transport</keyword>
<keyword evidence="18 25" id="KW-1133">Transmembrane helix</keyword>
<dbReference type="InterPro" id="IPR023615">
    <property type="entry name" value="Cyt_c_Oxase_su1_BS"/>
</dbReference>
<evidence type="ECO:0000256" key="7">
    <source>
        <dbReference type="ARBA" id="ARBA00012949"/>
    </source>
</evidence>
<evidence type="ECO:0000256" key="21">
    <source>
        <dbReference type="ARBA" id="ARBA00023128"/>
    </source>
</evidence>
<dbReference type="FunFam" id="1.20.210.10:FF:000001">
    <property type="entry name" value="Cytochrome c oxidase subunit 1"/>
    <property type="match status" value="1"/>
</dbReference>
<evidence type="ECO:0000256" key="13">
    <source>
        <dbReference type="ARBA" id="ARBA00022723"/>
    </source>
</evidence>
<keyword evidence="16" id="KW-1278">Translocase</keyword>
<comment type="similarity">
    <text evidence="5 24">Belongs to the heme-copper respiratory oxidase family.</text>
</comment>
<feature type="domain" description="Cytochrome oxidase subunit I profile" evidence="26">
    <location>
        <begin position="1"/>
        <end position="512"/>
    </location>
</feature>
<dbReference type="Pfam" id="PF00115">
    <property type="entry name" value="COX1"/>
    <property type="match status" value="1"/>
</dbReference>
<evidence type="ECO:0000256" key="18">
    <source>
        <dbReference type="ARBA" id="ARBA00022989"/>
    </source>
</evidence>
<feature type="transmembrane region" description="Helical" evidence="25">
    <location>
        <begin position="337"/>
        <end position="359"/>
    </location>
</feature>
<keyword evidence="12 24" id="KW-0812">Transmembrane</keyword>
<keyword evidence="15" id="KW-0460">Magnesium</keyword>
<dbReference type="Gene3D" id="1.20.210.10">
    <property type="entry name" value="Cytochrome c oxidase-like, subunit I domain"/>
    <property type="match status" value="1"/>
</dbReference>
<dbReference type="GO" id="GO:0046872">
    <property type="term" value="F:metal ion binding"/>
    <property type="evidence" value="ECO:0007669"/>
    <property type="project" value="UniProtKB-KW"/>
</dbReference>
<dbReference type="PRINTS" id="PR01165">
    <property type="entry name" value="CYCOXIDASEI"/>
</dbReference>
<dbReference type="PANTHER" id="PTHR10422:SF18">
    <property type="entry name" value="CYTOCHROME C OXIDASE SUBUNIT 1"/>
    <property type="match status" value="1"/>
</dbReference>
<evidence type="ECO:0000256" key="17">
    <source>
        <dbReference type="ARBA" id="ARBA00022982"/>
    </source>
</evidence>
<dbReference type="InterPro" id="IPR036927">
    <property type="entry name" value="Cyt_c_oxase-like_su1_sf"/>
</dbReference>
<feature type="transmembrane region" description="Helical" evidence="25">
    <location>
        <begin position="303"/>
        <end position="325"/>
    </location>
</feature>
<evidence type="ECO:0000256" key="24">
    <source>
        <dbReference type="RuleBase" id="RU000369"/>
    </source>
</evidence>
<evidence type="ECO:0000256" key="4">
    <source>
        <dbReference type="ARBA" id="ARBA00004673"/>
    </source>
</evidence>
<dbReference type="GO" id="GO:0045277">
    <property type="term" value="C:respiratory chain complex IV"/>
    <property type="evidence" value="ECO:0007669"/>
    <property type="project" value="InterPro"/>
</dbReference>
<comment type="catalytic activity">
    <reaction evidence="23">
        <text>4 Fe(II)-[cytochrome c] + O2 + 8 H(+)(in) = 4 Fe(III)-[cytochrome c] + 2 H2O + 4 H(+)(out)</text>
        <dbReference type="Rhea" id="RHEA:11436"/>
        <dbReference type="Rhea" id="RHEA-COMP:10350"/>
        <dbReference type="Rhea" id="RHEA-COMP:14399"/>
        <dbReference type="ChEBI" id="CHEBI:15377"/>
        <dbReference type="ChEBI" id="CHEBI:15378"/>
        <dbReference type="ChEBI" id="CHEBI:15379"/>
        <dbReference type="ChEBI" id="CHEBI:29033"/>
        <dbReference type="ChEBI" id="CHEBI:29034"/>
        <dbReference type="EC" id="7.1.1.9"/>
    </reaction>
    <physiologicalReaction direction="left-to-right" evidence="23">
        <dbReference type="Rhea" id="RHEA:11437"/>
    </physiologicalReaction>
</comment>
<dbReference type="GO" id="GO:0005743">
    <property type="term" value="C:mitochondrial inner membrane"/>
    <property type="evidence" value="ECO:0007669"/>
    <property type="project" value="UniProtKB-SubCell"/>
</dbReference>
<feature type="transmembrane region" description="Helical" evidence="25">
    <location>
        <begin position="243"/>
        <end position="259"/>
    </location>
</feature>
<sequence length="513" mass="56286">MLPRQWFFSTNHKDIGTLYFLFGAWSGMVGTSLSLLVRAELGQPGSLIGDDQIYNVIVTAHAFVMIFFMVMPIMIGGFGNWLVPLMLGAPDMAFPRMNNMSFWLLPPSLTLLLASSLVESGAGTGWTVYPPLSAGIAHAGASVDMAIFSLHLAGVSSILGAVNFITTVINMRSPGMKLDRVPLFVWAVAITALLLLLSLPVLAGAITMLLTDRNLNTSFFDPAGGGDPILYQHLFWFFGHPEVYILILPGFGLISHIICQESGKKEAFGSLGMIYAMVSIGLLGFVVWAHHMFTVGMDVDTRAYFTSATMIIAVPTGIKIFSWLATLHGSQLKISAALLWALGFVFLFTLGGLTGVILANSSVDIVLHDTYYVVAHFHYVLSMGAVFAIMGGFIQWYPLFSGLTMNPLWLKIQFGIMFLGVNLTFFPQHFLGMAGMPRRYSDYPDAYTTWNTVSSIGSLISFVGVLLLLFIIWESMIVNRVTLFPLQMSASIEWFQQMPPAEHSYAELPFVTG</sequence>
<dbReference type="SUPFAM" id="SSF81442">
    <property type="entry name" value="Cytochrome c oxidase subunit I-like"/>
    <property type="match status" value="1"/>
</dbReference>
<evidence type="ECO:0000256" key="15">
    <source>
        <dbReference type="ARBA" id="ARBA00022842"/>
    </source>
</evidence>
<dbReference type="EMBL" id="KX091846">
    <property type="protein sequence ID" value="ASM82593.1"/>
    <property type="molecule type" value="Genomic_DNA"/>
</dbReference>
<evidence type="ECO:0000256" key="16">
    <source>
        <dbReference type="ARBA" id="ARBA00022967"/>
    </source>
</evidence>
<proteinExistence type="inferred from homology"/>
<dbReference type="CDD" id="cd01663">
    <property type="entry name" value="Cyt_c_Oxidase_I"/>
    <property type="match status" value="1"/>
</dbReference>
<dbReference type="EC" id="7.1.1.9" evidence="7 24"/>
<keyword evidence="21 24" id="KW-0496">Mitochondrion</keyword>
<evidence type="ECO:0000256" key="10">
    <source>
        <dbReference type="ARBA" id="ARBA00022617"/>
    </source>
</evidence>
<evidence type="ECO:0000256" key="9">
    <source>
        <dbReference type="ARBA" id="ARBA00022448"/>
    </source>
</evidence>
<keyword evidence="13 24" id="KW-0479">Metal-binding</keyword>
<feature type="transmembrane region" description="Helical" evidence="25">
    <location>
        <begin position="57"/>
        <end position="83"/>
    </location>
</feature>
<accession>A0A678PAG7</accession>
<evidence type="ECO:0000256" key="2">
    <source>
        <dbReference type="ARBA" id="ARBA00001971"/>
    </source>
</evidence>
<keyword evidence="22 24" id="KW-0472">Membrane</keyword>